<feature type="signal peptide" evidence="1">
    <location>
        <begin position="1"/>
        <end position="18"/>
    </location>
</feature>
<dbReference type="Proteomes" id="UP000373449">
    <property type="component" value="Unassembled WGS sequence"/>
</dbReference>
<dbReference type="Proteomes" id="UP000224974">
    <property type="component" value="Unassembled WGS sequence"/>
</dbReference>
<accession>A0A2C6DTF9</accession>
<protein>
    <submittedName>
        <fullName evidence="3">ABC-type uncharacterized transport system, periplasmic component</fullName>
    </submittedName>
    <submittedName>
        <fullName evidence="2">DUF1007 domain-containing protein</fullName>
    </submittedName>
</protein>
<dbReference type="STRING" id="1111728.GCA_000427805_03385"/>
<dbReference type="PIRSF" id="PIRSF008159">
    <property type="entry name" value="UCP008159_ABC"/>
    <property type="match status" value="1"/>
</dbReference>
<gene>
    <name evidence="2" type="ORF">CRN84_22995</name>
    <name evidence="3" type="ORF">NCTC12282_06242</name>
</gene>
<dbReference type="AlphaFoldDB" id="A0A2C6DTF9"/>
<dbReference type="InterPro" id="IPR010412">
    <property type="entry name" value="DUF1007"/>
</dbReference>
<reference evidence="3 5" key="3">
    <citation type="submission" date="2019-03" db="EMBL/GenBank/DDBJ databases">
        <authorList>
            <consortium name="Pathogen Informatics"/>
        </authorList>
    </citation>
    <scope>NUCLEOTIDE SEQUENCE [LARGE SCALE GENOMIC DNA]</scope>
    <source>
        <strain evidence="3 5">NCTC12282</strain>
    </source>
</reference>
<dbReference type="OrthoDB" id="5781652at2"/>
<evidence type="ECO:0000313" key="2">
    <source>
        <dbReference type="EMBL" id="PHI31983.1"/>
    </source>
</evidence>
<evidence type="ECO:0000313" key="3">
    <source>
        <dbReference type="EMBL" id="VFS53033.1"/>
    </source>
</evidence>
<dbReference type="EMBL" id="PDDX01000001">
    <property type="protein sequence ID" value="PHI31983.1"/>
    <property type="molecule type" value="Genomic_DNA"/>
</dbReference>
<reference evidence="2" key="2">
    <citation type="submission" date="2017-09" db="EMBL/GenBank/DDBJ databases">
        <title>FDA dAtabase for Regulatory Grade micrObial Sequences (FDA-ARGOS): Supporting development and validation of Infectious Disease Dx tests.</title>
        <authorList>
            <person name="Minogue T."/>
            <person name="Wolcott M."/>
            <person name="Wasieloski L."/>
            <person name="Aguilar W."/>
            <person name="Moore D."/>
            <person name="Tallon L.J."/>
            <person name="Sadzewicz L."/>
            <person name="Ott S."/>
            <person name="Zhao X."/>
            <person name="Nagaraj S."/>
            <person name="Vavikolanu K."/>
            <person name="Aluvathingal J."/>
            <person name="Nadendla S."/>
            <person name="Sichtig H."/>
        </authorList>
    </citation>
    <scope>NUCLEOTIDE SEQUENCE</scope>
    <source>
        <strain evidence="2">FDAARGOS_387</strain>
    </source>
</reference>
<keyword evidence="1" id="KW-0732">Signal</keyword>
<dbReference type="RefSeq" id="WP_051323573.1">
    <property type="nucleotide sequence ID" value="NZ_CAADJA010000002.1"/>
</dbReference>
<proteinExistence type="predicted"/>
<feature type="chain" id="PRO_5036036659" evidence="1">
    <location>
        <begin position="19"/>
        <end position="208"/>
    </location>
</feature>
<name>A0A2C6DTF9_9GAMM</name>
<evidence type="ECO:0000256" key="1">
    <source>
        <dbReference type="SAM" id="SignalP"/>
    </source>
</evidence>
<sequence length="208" mass="22995">MIRILALILSMISPFVWAHPHSFIDLDSSLVTENQTITGINMVWSMDEMTSAELLHDASLAKDSPAIWQSMADELIANAAIQNYFTEMRSGGQPVEFGKKPEKYALSRKGNKAILSFVLPLEKPVSLVNNVITISTYEQSYYVDMSYVEDDNFRLPADIAASCSVSIDTPKPDASLLDYAQSLDKDDAPEEDMALGSQFAQTVTITCK</sequence>
<evidence type="ECO:0000313" key="4">
    <source>
        <dbReference type="Proteomes" id="UP000224974"/>
    </source>
</evidence>
<dbReference type="EMBL" id="CAADJA010000002">
    <property type="protein sequence ID" value="VFS53033.1"/>
    <property type="molecule type" value="Genomic_DNA"/>
</dbReference>
<keyword evidence="4" id="KW-1185">Reference proteome</keyword>
<dbReference type="Pfam" id="PF06226">
    <property type="entry name" value="DUF1007"/>
    <property type="match status" value="1"/>
</dbReference>
<evidence type="ECO:0000313" key="5">
    <source>
        <dbReference type="Proteomes" id="UP000373449"/>
    </source>
</evidence>
<reference evidence="4" key="1">
    <citation type="submission" date="2017-09" db="EMBL/GenBank/DDBJ databases">
        <title>FDA dAtabase for Regulatory Grade micrObial Sequences (FDA-ARGOS): Supporting development and validation of Infectious Disease Dx tests.</title>
        <authorList>
            <person name="Minogue T."/>
            <person name="Wolcott M."/>
            <person name="Wasieloski L."/>
            <person name="Aguilar W."/>
            <person name="Moore D."/>
            <person name="Tallon L."/>
            <person name="Sadzewicz L."/>
            <person name="Ott S."/>
            <person name="Zhao X."/>
            <person name="Nagaraj S."/>
            <person name="Vavikolanu K."/>
            <person name="Aluvathingal J."/>
            <person name="Nadendla S."/>
            <person name="Sichtig H."/>
        </authorList>
    </citation>
    <scope>NUCLEOTIDE SEQUENCE [LARGE SCALE GENOMIC DNA]</scope>
    <source>
        <strain evidence="4">FDAARGOS_387</strain>
    </source>
</reference>
<organism evidence="2 4">
    <name type="scientific">Budvicia aquatica</name>
    <dbReference type="NCBI Taxonomy" id="82979"/>
    <lineage>
        <taxon>Bacteria</taxon>
        <taxon>Pseudomonadati</taxon>
        <taxon>Pseudomonadota</taxon>
        <taxon>Gammaproteobacteria</taxon>
        <taxon>Enterobacterales</taxon>
        <taxon>Budviciaceae</taxon>
        <taxon>Budvicia</taxon>
    </lineage>
</organism>
<dbReference type="InterPro" id="IPR016537">
    <property type="entry name" value="UCP008159_ABC"/>
</dbReference>